<sequence>MSSNPTRVGIPAHGLANPTHLPSWDRFYSKTDTLFRKPNTLFEPNTQHEELHWAGSSEGSGGVVSVGPTTGSSRVYPRTQRAATFRVQCGCVVGNFASTAPSTLAGVGHERPRVTAPCISLDFDATHSALGMSERRINGTEDLMEPNHSFSLTTTTHDAPAALSIAVGAARRRQRPQLHAMSSTDSSLLRHRQNLLTAFSTPTSCTRSCNVSRQYLRYRTRGHSAHSGWPCLPGEPRGGFLVPTLQNLPPKLADRRAPHAPVERDSGGSAVAFWRRGERHVVRVQSARRPWGILRSPDGSCRAELRQLGLGRRAADAGGASCTRCCLCDSAGREACGVSAQYTDVERWRGRADDAGGRGKRDGPLLTRTCADLCGLLRTFGTLRDGVAGRVMRTRRRDECNERCSCYGRKAARCRASPEMFHSTIVLCQNNIFILTLAYVVTYLREVGNLRSLSLSLEPFNAR</sequence>
<gene>
    <name evidence="1" type="ORF">B0H15DRAFT_807452</name>
</gene>
<dbReference type="EMBL" id="JARJCN010000151">
    <property type="protein sequence ID" value="KAJ7067745.1"/>
    <property type="molecule type" value="Genomic_DNA"/>
</dbReference>
<proteinExistence type="predicted"/>
<protein>
    <submittedName>
        <fullName evidence="1">Uncharacterized protein</fullName>
    </submittedName>
</protein>
<dbReference type="AlphaFoldDB" id="A0AAD6TL19"/>
<reference evidence="1" key="1">
    <citation type="submission" date="2023-03" db="EMBL/GenBank/DDBJ databases">
        <title>Massive genome expansion in bonnet fungi (Mycena s.s.) driven by repeated elements and novel gene families across ecological guilds.</title>
        <authorList>
            <consortium name="Lawrence Berkeley National Laboratory"/>
            <person name="Harder C.B."/>
            <person name="Miyauchi S."/>
            <person name="Viragh M."/>
            <person name="Kuo A."/>
            <person name="Thoen E."/>
            <person name="Andreopoulos B."/>
            <person name="Lu D."/>
            <person name="Skrede I."/>
            <person name="Drula E."/>
            <person name="Henrissat B."/>
            <person name="Morin E."/>
            <person name="Kohler A."/>
            <person name="Barry K."/>
            <person name="LaButti K."/>
            <person name="Morin E."/>
            <person name="Salamov A."/>
            <person name="Lipzen A."/>
            <person name="Mereny Z."/>
            <person name="Hegedus B."/>
            <person name="Baldrian P."/>
            <person name="Stursova M."/>
            <person name="Weitz H."/>
            <person name="Taylor A."/>
            <person name="Grigoriev I.V."/>
            <person name="Nagy L.G."/>
            <person name="Martin F."/>
            <person name="Kauserud H."/>
        </authorList>
    </citation>
    <scope>NUCLEOTIDE SEQUENCE</scope>
    <source>
        <strain evidence="1">CBHHK173m</strain>
    </source>
</reference>
<accession>A0AAD6TL19</accession>
<evidence type="ECO:0000313" key="2">
    <source>
        <dbReference type="Proteomes" id="UP001222325"/>
    </source>
</evidence>
<keyword evidence="2" id="KW-1185">Reference proteome</keyword>
<name>A0AAD6TL19_9AGAR</name>
<organism evidence="1 2">
    <name type="scientific">Mycena belliarum</name>
    <dbReference type="NCBI Taxonomy" id="1033014"/>
    <lineage>
        <taxon>Eukaryota</taxon>
        <taxon>Fungi</taxon>
        <taxon>Dikarya</taxon>
        <taxon>Basidiomycota</taxon>
        <taxon>Agaricomycotina</taxon>
        <taxon>Agaricomycetes</taxon>
        <taxon>Agaricomycetidae</taxon>
        <taxon>Agaricales</taxon>
        <taxon>Marasmiineae</taxon>
        <taxon>Mycenaceae</taxon>
        <taxon>Mycena</taxon>
    </lineage>
</organism>
<evidence type="ECO:0000313" key="1">
    <source>
        <dbReference type="EMBL" id="KAJ7067745.1"/>
    </source>
</evidence>
<comment type="caution">
    <text evidence="1">The sequence shown here is derived from an EMBL/GenBank/DDBJ whole genome shotgun (WGS) entry which is preliminary data.</text>
</comment>
<dbReference type="Proteomes" id="UP001222325">
    <property type="component" value="Unassembled WGS sequence"/>
</dbReference>